<dbReference type="Gene3D" id="1.10.287.500">
    <property type="entry name" value="Helix hairpin bin"/>
    <property type="match status" value="1"/>
</dbReference>
<evidence type="ECO:0000313" key="3">
    <source>
        <dbReference type="Proteomes" id="UP000231658"/>
    </source>
</evidence>
<dbReference type="STRING" id="1867952.MTBPR1_70163"/>
<reference evidence="2 3" key="1">
    <citation type="submission" date="2016-07" db="EMBL/GenBank/DDBJ databases">
        <authorList>
            <person name="Lefevre C.T."/>
        </authorList>
    </citation>
    <scope>NUCLEOTIDE SEQUENCE [LARGE SCALE GENOMIC DNA]</scope>
    <source>
        <strain evidence="2">PR1</strain>
    </source>
</reference>
<dbReference type="InterPro" id="IPR007439">
    <property type="entry name" value="Chemotax_Pase_CheZ"/>
</dbReference>
<dbReference type="RefSeq" id="WP_069189892.1">
    <property type="nucleotide sequence ID" value="NZ_FLYE01000046.1"/>
</dbReference>
<dbReference type="OrthoDB" id="5455460at2"/>
<accession>A0A1C3RKY0</accession>
<dbReference type="EMBL" id="FLYE01000046">
    <property type="protein sequence ID" value="SCA57891.1"/>
    <property type="molecule type" value="Genomic_DNA"/>
</dbReference>
<dbReference type="Pfam" id="PF04344">
    <property type="entry name" value="CheZ"/>
    <property type="match status" value="1"/>
</dbReference>
<dbReference type="GO" id="GO:0050920">
    <property type="term" value="P:regulation of chemotaxis"/>
    <property type="evidence" value="ECO:0007669"/>
    <property type="project" value="InterPro"/>
</dbReference>
<dbReference type="SUPFAM" id="SSF75708">
    <property type="entry name" value="Chemotaxis phosphatase CheZ"/>
    <property type="match status" value="1"/>
</dbReference>
<name>A0A1C3RKY0_9PROT</name>
<dbReference type="AlphaFoldDB" id="A0A1C3RKY0"/>
<dbReference type="GO" id="GO:0009288">
    <property type="term" value="C:bacterial-type flagellum"/>
    <property type="evidence" value="ECO:0007669"/>
    <property type="project" value="InterPro"/>
</dbReference>
<gene>
    <name evidence="2" type="ORF">MTBPR1_70163</name>
</gene>
<proteinExistence type="predicted"/>
<feature type="region of interest" description="Disordered" evidence="1">
    <location>
        <begin position="175"/>
        <end position="211"/>
    </location>
</feature>
<dbReference type="GO" id="GO:0003824">
    <property type="term" value="F:catalytic activity"/>
    <property type="evidence" value="ECO:0007669"/>
    <property type="project" value="InterPro"/>
</dbReference>
<keyword evidence="3" id="KW-1185">Reference proteome</keyword>
<evidence type="ECO:0000256" key="1">
    <source>
        <dbReference type="SAM" id="MobiDB-lite"/>
    </source>
</evidence>
<organism evidence="2 3">
    <name type="scientific">Candidatus Terasakiella magnetica</name>
    <dbReference type="NCBI Taxonomy" id="1867952"/>
    <lineage>
        <taxon>Bacteria</taxon>
        <taxon>Pseudomonadati</taxon>
        <taxon>Pseudomonadota</taxon>
        <taxon>Alphaproteobacteria</taxon>
        <taxon>Rhodospirillales</taxon>
        <taxon>Terasakiellaceae</taxon>
        <taxon>Terasakiella</taxon>
    </lineage>
</organism>
<feature type="compositionally biased region" description="Basic and acidic residues" evidence="1">
    <location>
        <begin position="175"/>
        <end position="191"/>
    </location>
</feature>
<dbReference type="Proteomes" id="UP000231658">
    <property type="component" value="Unassembled WGS sequence"/>
</dbReference>
<protein>
    <submittedName>
        <fullName evidence="2">Chemotaxis protein</fullName>
    </submittedName>
</protein>
<evidence type="ECO:0000313" key="2">
    <source>
        <dbReference type="EMBL" id="SCA57891.1"/>
    </source>
</evidence>
<sequence>MSVPSKVDPDLTARLDELRDTYGDTVKVEEVVEVVDGLLSTMKGDVTSADMELYNELESLADYIHSAKAEIAQLRPDDVKEKYLTSASDELDAIVDATADATNNIMDATEMIEEAMGHVEQEISDKLMDATTKIYEACSFQDITGQRITKVVSALQHIEEKIDALVEAFGSEIDKYKSENPDTEDDAPKEITDEDLLEGPQLDGQGKSQEDIDALLASFD</sequence>